<evidence type="ECO:0000313" key="1">
    <source>
        <dbReference type="EMBL" id="KAK3044819.1"/>
    </source>
</evidence>
<organism evidence="1 2">
    <name type="scientific">Coniosporium uncinatum</name>
    <dbReference type="NCBI Taxonomy" id="93489"/>
    <lineage>
        <taxon>Eukaryota</taxon>
        <taxon>Fungi</taxon>
        <taxon>Dikarya</taxon>
        <taxon>Ascomycota</taxon>
        <taxon>Pezizomycotina</taxon>
        <taxon>Dothideomycetes</taxon>
        <taxon>Dothideomycetes incertae sedis</taxon>
        <taxon>Coniosporium</taxon>
    </lineage>
</organism>
<keyword evidence="2" id="KW-1185">Reference proteome</keyword>
<reference evidence="1" key="1">
    <citation type="submission" date="2024-09" db="EMBL/GenBank/DDBJ databases">
        <title>Black Yeasts Isolated from many extreme environments.</title>
        <authorList>
            <person name="Coleine C."/>
            <person name="Stajich J.E."/>
            <person name="Selbmann L."/>
        </authorList>
    </citation>
    <scope>NUCLEOTIDE SEQUENCE</scope>
    <source>
        <strain evidence="1">CCFEE 5737</strain>
    </source>
</reference>
<dbReference type="EMBL" id="JAWDJW010011405">
    <property type="protein sequence ID" value="KAK3044819.1"/>
    <property type="molecule type" value="Genomic_DNA"/>
</dbReference>
<accession>A0ACC3CUL9</accession>
<gene>
    <name evidence="1" type="ORF">LTS18_000266</name>
</gene>
<dbReference type="Proteomes" id="UP001186974">
    <property type="component" value="Unassembled WGS sequence"/>
</dbReference>
<name>A0ACC3CUL9_9PEZI</name>
<evidence type="ECO:0000313" key="2">
    <source>
        <dbReference type="Proteomes" id="UP001186974"/>
    </source>
</evidence>
<proteinExistence type="predicted"/>
<sequence length="230" mass="24834">MDGHLRLTDLRAPHTDTVLSPRSRVGQTPLVWSESCQSALNPDENFAVRASPVRRFHATYTVARAESMVIGLAVSPVHPFLLVAGANGDVMATNPFRRVLSSKAPVWQQVWFNHEWRGPVRSNVVQNAASGAGTNGAASTGVQHAQPNSPSDIFAQPLVRISEGFKLETSRLLQQEGSSKNIEEGTVFTTIYEEKSAITCLAWNPNMRCGGWAAAGTGSGLVRVEDIALD</sequence>
<comment type="caution">
    <text evidence="1">The sequence shown here is derived from an EMBL/GenBank/DDBJ whole genome shotgun (WGS) entry which is preliminary data.</text>
</comment>
<protein>
    <submittedName>
        <fullName evidence="1">Uncharacterized protein</fullName>
    </submittedName>
</protein>